<dbReference type="EMBL" id="FOAF01000003">
    <property type="protein sequence ID" value="SEL64197.1"/>
    <property type="molecule type" value="Genomic_DNA"/>
</dbReference>
<dbReference type="InterPro" id="IPR027461">
    <property type="entry name" value="Carboxypeptidase_A_C_sf"/>
</dbReference>
<evidence type="ECO:0000256" key="4">
    <source>
        <dbReference type="ARBA" id="ARBA00022801"/>
    </source>
</evidence>
<evidence type="ECO:0000256" key="5">
    <source>
        <dbReference type="ARBA" id="ARBA00022825"/>
    </source>
</evidence>
<dbReference type="InterPro" id="IPR029062">
    <property type="entry name" value="Class_I_gatase-like"/>
</dbReference>
<comment type="similarity">
    <text evidence="1">Belongs to the peptidase S66 family.</text>
</comment>
<dbReference type="RefSeq" id="WP_093325962.1">
    <property type="nucleotide sequence ID" value="NZ_FOAF01000003.1"/>
</dbReference>
<proteinExistence type="inferred from homology"/>
<dbReference type="Proteomes" id="UP000199421">
    <property type="component" value="Unassembled WGS sequence"/>
</dbReference>
<reference evidence="10" key="1">
    <citation type="submission" date="2016-10" db="EMBL/GenBank/DDBJ databases">
        <authorList>
            <person name="Varghese N."/>
            <person name="Submissions S."/>
        </authorList>
    </citation>
    <scope>NUCLEOTIDE SEQUENCE [LARGE SCALE GENOMIC DNA]</scope>
    <source>
        <strain evidence="10">DSM 18733</strain>
    </source>
</reference>
<dbReference type="InterPro" id="IPR003507">
    <property type="entry name" value="S66_fam"/>
</dbReference>
<keyword evidence="3" id="KW-0645">Protease</keyword>
<feature type="domain" description="LD-carboxypeptidase N-terminal" evidence="7">
    <location>
        <begin position="14"/>
        <end position="129"/>
    </location>
</feature>
<dbReference type="InterPro" id="IPR040449">
    <property type="entry name" value="Peptidase_S66_N"/>
</dbReference>
<dbReference type="AlphaFoldDB" id="A0A1H7RXT5"/>
<dbReference type="Pfam" id="PF17676">
    <property type="entry name" value="Peptidase_S66C"/>
    <property type="match status" value="1"/>
</dbReference>
<dbReference type="GO" id="GO:0008236">
    <property type="term" value="F:serine-type peptidase activity"/>
    <property type="evidence" value="ECO:0007669"/>
    <property type="project" value="UniProtKB-KW"/>
</dbReference>
<feature type="domain" description="LD-carboxypeptidase C-terminal" evidence="8">
    <location>
        <begin position="171"/>
        <end position="287"/>
    </location>
</feature>
<evidence type="ECO:0000256" key="3">
    <source>
        <dbReference type="ARBA" id="ARBA00022670"/>
    </source>
</evidence>
<evidence type="ECO:0000259" key="7">
    <source>
        <dbReference type="Pfam" id="PF02016"/>
    </source>
</evidence>
<evidence type="ECO:0000256" key="1">
    <source>
        <dbReference type="ARBA" id="ARBA00010233"/>
    </source>
</evidence>
<dbReference type="SUPFAM" id="SSF141986">
    <property type="entry name" value="LD-carboxypeptidase A C-terminal domain-like"/>
    <property type="match status" value="1"/>
</dbReference>
<accession>A0A1H7RXT5</accession>
<dbReference type="PIRSF" id="PIRSF028757">
    <property type="entry name" value="LD-carboxypeptidase"/>
    <property type="match status" value="1"/>
</dbReference>
<dbReference type="Pfam" id="PF02016">
    <property type="entry name" value="Peptidase_S66"/>
    <property type="match status" value="1"/>
</dbReference>
<organism evidence="9 10">
    <name type="scientific">Olivibacter domesticus</name>
    <name type="common">Pseudosphingobacterium domesticum</name>
    <dbReference type="NCBI Taxonomy" id="407022"/>
    <lineage>
        <taxon>Bacteria</taxon>
        <taxon>Pseudomonadati</taxon>
        <taxon>Bacteroidota</taxon>
        <taxon>Sphingobacteriia</taxon>
        <taxon>Sphingobacteriales</taxon>
        <taxon>Sphingobacteriaceae</taxon>
        <taxon>Olivibacter</taxon>
    </lineage>
</organism>
<gene>
    <name evidence="9" type="ORF">SAMN05661044_02960</name>
</gene>
<dbReference type="GO" id="GO:0004180">
    <property type="term" value="F:carboxypeptidase activity"/>
    <property type="evidence" value="ECO:0007669"/>
    <property type="project" value="UniProtKB-KW"/>
</dbReference>
<dbReference type="OrthoDB" id="9807329at2"/>
<name>A0A1H7RXT5_OLID1</name>
<dbReference type="Gene3D" id="3.40.50.10740">
    <property type="entry name" value="Class I glutamine amidotransferase-like"/>
    <property type="match status" value="1"/>
</dbReference>
<dbReference type="CDD" id="cd07025">
    <property type="entry name" value="Peptidase_S66"/>
    <property type="match status" value="1"/>
</dbReference>
<dbReference type="InterPro" id="IPR027478">
    <property type="entry name" value="LdcA_N"/>
</dbReference>
<dbReference type="GO" id="GO:0006508">
    <property type="term" value="P:proteolysis"/>
    <property type="evidence" value="ECO:0007669"/>
    <property type="project" value="UniProtKB-KW"/>
</dbReference>
<feature type="active site" description="Charge relay system" evidence="6">
    <location>
        <position position="272"/>
    </location>
</feature>
<dbReference type="Gene3D" id="3.50.30.60">
    <property type="entry name" value="LD-carboxypeptidase A C-terminal domain-like"/>
    <property type="match status" value="1"/>
</dbReference>
<dbReference type="SUPFAM" id="SSF52317">
    <property type="entry name" value="Class I glutamine amidotransferase-like"/>
    <property type="match status" value="1"/>
</dbReference>
<evidence type="ECO:0000259" key="8">
    <source>
        <dbReference type="Pfam" id="PF17676"/>
    </source>
</evidence>
<dbReference type="PANTHER" id="PTHR30237:SF2">
    <property type="entry name" value="MUREIN TETRAPEPTIDE CARBOXYPEPTIDASE"/>
    <property type="match status" value="1"/>
</dbReference>
<evidence type="ECO:0000313" key="10">
    <source>
        <dbReference type="Proteomes" id="UP000199421"/>
    </source>
</evidence>
<feature type="active site" description="Charge relay system" evidence="6">
    <location>
        <position position="202"/>
    </location>
</feature>
<evidence type="ECO:0000313" key="9">
    <source>
        <dbReference type="EMBL" id="SEL64197.1"/>
    </source>
</evidence>
<keyword evidence="4" id="KW-0378">Hydrolase</keyword>
<protein>
    <submittedName>
        <fullName evidence="9">Muramoyltetrapeptide carboxypeptidase</fullName>
    </submittedName>
</protein>
<dbReference type="InterPro" id="IPR040921">
    <property type="entry name" value="Peptidase_S66C"/>
</dbReference>
<evidence type="ECO:0000256" key="6">
    <source>
        <dbReference type="PIRSR" id="PIRSR028757-1"/>
    </source>
</evidence>
<dbReference type="PANTHER" id="PTHR30237">
    <property type="entry name" value="MURAMOYLTETRAPEPTIDE CARBOXYPEPTIDASE"/>
    <property type="match status" value="1"/>
</dbReference>
<dbReference type="STRING" id="407022.SAMN05661044_02960"/>
<keyword evidence="10" id="KW-1185">Reference proteome</keyword>
<keyword evidence="2 9" id="KW-0121">Carboxypeptidase</keyword>
<keyword evidence="5" id="KW-0720">Serine protease</keyword>
<sequence>MTKTPAYLKKGDKVAIVCPAWKVDDNLQDAVNLLNSWGLEVVLGKTVNSSYRQYAGSDELRAEDFQVMLNDDSIKAIFAARGGYGCVRMIDQVDFTNFAVKPKWIIGFSDITVIHSHIHALYGVPTIHGQMPITIPDATKASLISLHDTLFGKKALYEYESESEQVVGQAQGVLIGGNLALLVNLLGSVSDMNYDGKILFVEDVGEFYYSVDRMLWTLKRAGKLSKLKGLIIGGFTNLKDNKIPFGMSMNELVKEIAGEYGYPIAFDFPAGHIDNNYTLILGKDVSLKVEKHKVVLTY</sequence>
<evidence type="ECO:0000256" key="2">
    <source>
        <dbReference type="ARBA" id="ARBA00022645"/>
    </source>
</evidence>
<feature type="active site" description="Nucleophile" evidence="6">
    <location>
        <position position="109"/>
    </location>
</feature>